<keyword evidence="10" id="KW-0456">Lyase</keyword>
<dbReference type="GO" id="GO:0046872">
    <property type="term" value="F:metal ion binding"/>
    <property type="evidence" value="ECO:0007669"/>
    <property type="project" value="UniProtKB-KW"/>
</dbReference>
<dbReference type="EMBL" id="JAOPGA020001355">
    <property type="protein sequence ID" value="KAL0487595.1"/>
    <property type="molecule type" value="Genomic_DNA"/>
</dbReference>
<feature type="transmembrane region" description="Helical" evidence="11">
    <location>
        <begin position="305"/>
        <end position="326"/>
    </location>
</feature>
<comment type="subunit">
    <text evidence="3">Monomer.</text>
</comment>
<evidence type="ECO:0000256" key="11">
    <source>
        <dbReference type="SAM" id="Phobius"/>
    </source>
</evidence>
<reference evidence="13 14" key="1">
    <citation type="submission" date="2024-03" db="EMBL/GenBank/DDBJ databases">
        <title>The Acrasis kona genome and developmental transcriptomes reveal deep origins of eukaryotic multicellular pathways.</title>
        <authorList>
            <person name="Sheikh S."/>
            <person name="Fu C.-J."/>
            <person name="Brown M.W."/>
            <person name="Baldauf S.L."/>
        </authorList>
    </citation>
    <scope>NUCLEOTIDE SEQUENCE [LARGE SCALE GENOMIC DNA]</scope>
    <source>
        <strain evidence="13 14">ATCC MYA-3509</strain>
    </source>
</reference>
<feature type="domain" description="EndoU" evidence="12">
    <location>
        <begin position="43"/>
        <end position="381"/>
    </location>
</feature>
<evidence type="ECO:0000259" key="12">
    <source>
        <dbReference type="PROSITE" id="PS51959"/>
    </source>
</evidence>
<evidence type="ECO:0000256" key="8">
    <source>
        <dbReference type="ARBA" id="ARBA00022884"/>
    </source>
</evidence>
<keyword evidence="6" id="KW-0255">Endonuclease</keyword>
<keyword evidence="7" id="KW-0378">Hydrolase</keyword>
<gene>
    <name evidence="13" type="ORF">AKO1_000270</name>
</gene>
<protein>
    <submittedName>
        <fullName evidence="13">Poly(U)-specific endoribonuclease</fullName>
    </submittedName>
</protein>
<dbReference type="InterPro" id="IPR018998">
    <property type="entry name" value="EndoU_C"/>
</dbReference>
<evidence type="ECO:0000256" key="5">
    <source>
        <dbReference type="ARBA" id="ARBA00022723"/>
    </source>
</evidence>
<name>A0AAW2ZDT0_9EUKA</name>
<evidence type="ECO:0000256" key="3">
    <source>
        <dbReference type="ARBA" id="ARBA00011245"/>
    </source>
</evidence>
<evidence type="ECO:0000313" key="13">
    <source>
        <dbReference type="EMBL" id="KAL0487595.1"/>
    </source>
</evidence>
<dbReference type="CDD" id="cd21159">
    <property type="entry name" value="XendoU"/>
    <property type="match status" value="1"/>
</dbReference>
<comment type="cofactor">
    <cofactor evidence="1">
        <name>Mn(2+)</name>
        <dbReference type="ChEBI" id="CHEBI:29035"/>
    </cofactor>
</comment>
<dbReference type="GO" id="GO:0016829">
    <property type="term" value="F:lyase activity"/>
    <property type="evidence" value="ECO:0007669"/>
    <property type="project" value="UniProtKB-KW"/>
</dbReference>
<evidence type="ECO:0000256" key="2">
    <source>
        <dbReference type="ARBA" id="ARBA00010168"/>
    </source>
</evidence>
<keyword evidence="11" id="KW-0812">Transmembrane</keyword>
<keyword evidence="4" id="KW-0540">Nuclease</keyword>
<dbReference type="Proteomes" id="UP001431209">
    <property type="component" value="Unassembled WGS sequence"/>
</dbReference>
<accession>A0AAW2ZDT0</accession>
<evidence type="ECO:0000256" key="6">
    <source>
        <dbReference type="ARBA" id="ARBA00022759"/>
    </source>
</evidence>
<dbReference type="Pfam" id="PF09412">
    <property type="entry name" value="XendoU"/>
    <property type="match status" value="1"/>
</dbReference>
<dbReference type="GO" id="GO:0016787">
    <property type="term" value="F:hydrolase activity"/>
    <property type="evidence" value="ECO:0007669"/>
    <property type="project" value="UniProtKB-KW"/>
</dbReference>
<dbReference type="GO" id="GO:0003723">
    <property type="term" value="F:RNA binding"/>
    <property type="evidence" value="ECO:0007669"/>
    <property type="project" value="UniProtKB-KW"/>
</dbReference>
<evidence type="ECO:0000256" key="10">
    <source>
        <dbReference type="ARBA" id="ARBA00023239"/>
    </source>
</evidence>
<comment type="caution">
    <text evidence="13">The sequence shown here is derived from an EMBL/GenBank/DDBJ whole genome shotgun (WGS) entry which is preliminary data.</text>
</comment>
<sequence>MSNKKQTHTTLHTTNKHVNTQVKTDYQQKPPIEAVLHNATKAEKEQIENIFDEIWKADKSRIQAFHEKRFPKDCYGKFVVKVCDAPRNSRYGAARDHNLLKLYRWDVNKQQYVVSNNRELMNDPDYKSYKLIYDLFDNYNSDDTKPEINTKQENQEILDLLNHAVDSGPVRKAASYLNKKYSKSNVIEAEDRDSFTDRIKFRNKIKKIWFDQYDWGQMRSLSGFEHTFVGERRNNQVTGYHFWYKYLVDDSKDNALGSDCIDFNRRLDDASTDDFISISFSQLFDTDGDGVLERNGDDQSGTKSMGSFFVGCSAECVIAMGLIAYYENKVHFRQRRNLSNDTGLDDEGISAIINGSDYKLSMHRGGPKFQHCRTFFPQRHRQ</sequence>
<proteinExistence type="inferred from homology"/>
<keyword evidence="11" id="KW-0472">Membrane</keyword>
<dbReference type="PROSITE" id="PS51959">
    <property type="entry name" value="ENDOU"/>
    <property type="match status" value="1"/>
</dbReference>
<keyword evidence="5" id="KW-0479">Metal-binding</keyword>
<dbReference type="AlphaFoldDB" id="A0AAW2ZDT0"/>
<evidence type="ECO:0000256" key="7">
    <source>
        <dbReference type="ARBA" id="ARBA00022801"/>
    </source>
</evidence>
<evidence type="ECO:0000313" key="14">
    <source>
        <dbReference type="Proteomes" id="UP001431209"/>
    </source>
</evidence>
<organism evidence="13 14">
    <name type="scientific">Acrasis kona</name>
    <dbReference type="NCBI Taxonomy" id="1008807"/>
    <lineage>
        <taxon>Eukaryota</taxon>
        <taxon>Discoba</taxon>
        <taxon>Heterolobosea</taxon>
        <taxon>Tetramitia</taxon>
        <taxon>Eutetramitia</taxon>
        <taxon>Acrasidae</taxon>
        <taxon>Acrasis</taxon>
    </lineage>
</organism>
<comment type="similarity">
    <text evidence="2">Belongs to the ENDOU family.</text>
</comment>
<dbReference type="SUPFAM" id="SSF142877">
    <property type="entry name" value="EndoU-like"/>
    <property type="match status" value="1"/>
</dbReference>
<keyword evidence="9" id="KW-0464">Manganese</keyword>
<keyword evidence="14" id="KW-1185">Reference proteome</keyword>
<keyword evidence="8" id="KW-0694">RNA-binding</keyword>
<dbReference type="InterPro" id="IPR039787">
    <property type="entry name" value="ENDOU"/>
</dbReference>
<keyword evidence="11" id="KW-1133">Transmembrane helix</keyword>
<evidence type="ECO:0000256" key="9">
    <source>
        <dbReference type="ARBA" id="ARBA00023211"/>
    </source>
</evidence>
<dbReference type="PANTHER" id="PTHR12439">
    <property type="entry name" value="PLACENTAL PROTEIN 11-RELATED"/>
    <property type="match status" value="1"/>
</dbReference>
<evidence type="ECO:0000256" key="4">
    <source>
        <dbReference type="ARBA" id="ARBA00022722"/>
    </source>
</evidence>
<dbReference type="PANTHER" id="PTHR12439:SF11">
    <property type="entry name" value="URIDYLATE-SPECIFIC ENDORIBONUCLEASE"/>
    <property type="match status" value="1"/>
</dbReference>
<dbReference type="GO" id="GO:0004521">
    <property type="term" value="F:RNA endonuclease activity"/>
    <property type="evidence" value="ECO:0007669"/>
    <property type="project" value="InterPro"/>
</dbReference>
<evidence type="ECO:0000256" key="1">
    <source>
        <dbReference type="ARBA" id="ARBA00001936"/>
    </source>
</evidence>
<dbReference type="InterPro" id="IPR037227">
    <property type="entry name" value="EndoU-like"/>
</dbReference>